<feature type="active site" description="Proton acceptor; for dehydratase activity" evidence="16">
    <location>
        <position position="872"/>
    </location>
</feature>
<evidence type="ECO:0000256" key="5">
    <source>
        <dbReference type="ARBA" id="ARBA00022553"/>
    </source>
</evidence>
<dbReference type="SUPFAM" id="SSF50129">
    <property type="entry name" value="GroES-like"/>
    <property type="match status" value="1"/>
</dbReference>
<dbReference type="Proteomes" id="UP001153709">
    <property type="component" value="Chromosome 3"/>
</dbReference>
<dbReference type="InterPro" id="IPR011032">
    <property type="entry name" value="GroES-like_sf"/>
</dbReference>
<dbReference type="CDD" id="cd00833">
    <property type="entry name" value="PKS"/>
    <property type="match status" value="1"/>
</dbReference>
<keyword evidence="7" id="KW-0378">Hydrolase</keyword>
<dbReference type="InterPro" id="IPR016039">
    <property type="entry name" value="Thiolase-like"/>
</dbReference>
<dbReference type="InterPro" id="IPR020841">
    <property type="entry name" value="PKS_Beta-ketoAc_synthase_dom"/>
</dbReference>
<dbReference type="OrthoDB" id="3509362at2759"/>
<evidence type="ECO:0000256" key="7">
    <source>
        <dbReference type="ARBA" id="ARBA00022801"/>
    </source>
</evidence>
<dbReference type="SMART" id="SM00829">
    <property type="entry name" value="PKS_ER"/>
    <property type="match status" value="1"/>
</dbReference>
<protein>
    <recommendedName>
        <fullName evidence="2">Fatty acid synthase</fullName>
        <ecNumber evidence="1">2.3.1.85</ecNumber>
    </recommendedName>
</protein>
<dbReference type="InterPro" id="IPR016036">
    <property type="entry name" value="Malonyl_transacylase_ACP-bd"/>
</dbReference>
<feature type="region of interest" description="N-terminal hotdog fold" evidence="16">
    <location>
        <begin position="838"/>
        <end position="961"/>
    </location>
</feature>
<keyword evidence="9" id="KW-0521">NADP</keyword>
<dbReference type="PANTHER" id="PTHR43775">
    <property type="entry name" value="FATTY ACID SYNTHASE"/>
    <property type="match status" value="1"/>
</dbReference>
<dbReference type="InterPro" id="IPR042104">
    <property type="entry name" value="PKS_dehydratase_sf"/>
</dbReference>
<dbReference type="InterPro" id="IPR001227">
    <property type="entry name" value="Ac_transferase_dom_sf"/>
</dbReference>
<dbReference type="SMART" id="SM00825">
    <property type="entry name" value="PKS_KS"/>
    <property type="match status" value="1"/>
</dbReference>
<keyword evidence="6" id="KW-0808">Transferase</keyword>
<dbReference type="Pfam" id="PF08659">
    <property type="entry name" value="KR"/>
    <property type="match status" value="1"/>
</dbReference>
<sequence>MADGEDIVISGVSGRFPECKSIDEFKEALLSNKILLTEDERRFPRACKDVPYTTGKVPDIEKFDAEFFEMHSAQANFMDPRQRILMEVTFETIIDAGYNPKELRGTNTGVFIAVGMFNSKELPKDANEYYYIINNSYHTANRISFYFDFNGPSFAMDSACSGSLYAFSVAYQKLKAGEIDNAIVGGTVINCSAREAAELNQLGVLMKDGVCKIFGKERAGFNRSETVCAYLLQKKKNSRRIYATVLGAGANMDGYKSEGITCPSYKLQTTLIKDIYTKNNINPDDVAYLEMHATGTVVGDLAESKSVAEVFRGKRRKPLLIGSVKSNVGHAEVASGVTSLAKLIIAMQSGVIPATINTEPVDEKILEIGKDTFEIVKTNTEYKDGLMAASSFGICGANAHVVLKPSPLVKKVTKTDTNCDRLVQVSGRTENGINRILDEIERNADDDEFLLLLDEIYKQSIDGFDYRGYVVLGKDKPPLKESAQCTSTKRPIWFIFSGLGSQWTGMARGLMHIDVFKNTFNRCAKALKPHGVDLHKIIMDDTPNSLKDITNIFSSISAVTVALVDVMTSVGIKPDFMAGHSMGEIGCAYANGGITPEQAVLLAYARGYATRQTTIPAGLMAAVGISHENLKKILPQDIYIACINNSDGTTISGPEKSVREFVDKLTHQGIFAKVVETGNIAFHSPYLSDAPKHLLNFIKNLIKNPQKRAENWISTSVPFDQSKETWAQYDCAEYHVNNYQNTVYFNSIYKHIHKNAIVVEISPHGLLTSVMKRELTSENTLIRLMDRTAKDQGQYLLSAIGKIFIAGGQPDLKSLYPRSLVPITRGTKFLSSLIEWDHTAKWDCPNFISQDYFGKSVLVNLSDTKYSHLGDHVIDGRSLMPAAGYLVLLWTVLADMQMMDITETPVVFENIKLLRAVVLSEEKNVEFVFNVMRKSGNFEIYEGGTVVVTGKIRTPTDVSSEFILKDFDKIKHKTDAELKLENTDIYKEFLMRRYQYRNLFKCILKCSLDGTEGKVSWNENFTSFIDCIMQLKILDFKNRYALNLPVSIKKLVIDPNIHYEDVKKDNAVYVHHDPYSNIVRTKGIEIMGVKLSIAPRRKNIQLGEHLENIAFVKYVSPENKKYNVDQSLQIALNIVVQNMFGFIKNIIIRELKTDESKIPSEIQVKTELYYSKRIFIVSEYSSIQPNNIDSKIELLILDNLMIEKYRKAFSNLKKNAFILCIGNLENTKINEFEVIFQTPSLTLLRIKQDAITFDEVIQISENNYKWLEKIKTVSNSINSKNVLLYSENEYTNGIVGLNYCLMSEDDIKVAFRSVLVNQVAPPFSISNSYYKNQLSKNLAFNILQDNEWGTFVPIAVEPIQTKVVENAGLTVCKPGDLSTIGWTETKNCSSIVDEANIVDTYYLALNYKDVMISSGRLKEGNKFIGGEYSGITQKGKRVMGFLFNEFKFQVETDPEFTWTIPESWTLEEAATVPVTYVTCYYALMVRGRMEQNCSILIHAGAGGIGISAINIALSLNSTIFVTVGSEKKKQFLRDLFPQLKEENIGNSRDTSFYNLVKQRTNGKGVDFVLNSLAGEMFQMSIECLAQEGTFLEIGKMDLLMGSSIDTRIYLKNCSFHGVMVDELMNSIEIKKKIHKLVQEGIDTGVVKPLPLKTFELEEIESAVRYLSSGKNCGKVLVNIRKNGPSKPIPIVAKPEITFYPEKVYIIIGGLGGMGLELAHWLFSKGARIIILNGRRTIWSKYQELSINIWKSLKYKAIIDLSDSTTMSGAENLLLEAQKYGPVGGIFNTALVLRDASIYQQTTQMFEDVCRPKISSSKNLDVLTRKMCKQLDHFVLFSSVVATRGVMGQANYGYANSALERLCEQRKRENLPGLAIEWGPVADVGVLMTEKFNTKTYGNLLYQKPESCWKVLEEFMILDVAVCISSVYKNSQEVAKKEKTPIDIVANILGIANIDTVDKNKPFNNFGVDSLMASEIKQILYQEFNKVIEVEDVRKLTFANLSEFLNCEKK</sequence>
<dbReference type="SMART" id="SM00827">
    <property type="entry name" value="PKS_AT"/>
    <property type="match status" value="1"/>
</dbReference>
<evidence type="ECO:0000256" key="4">
    <source>
        <dbReference type="ARBA" id="ARBA00022516"/>
    </source>
</evidence>
<dbReference type="GO" id="GO:0016491">
    <property type="term" value="F:oxidoreductase activity"/>
    <property type="evidence" value="ECO:0007669"/>
    <property type="project" value="UniProtKB-KW"/>
</dbReference>
<dbReference type="SMART" id="SM00822">
    <property type="entry name" value="PKS_KR"/>
    <property type="match status" value="1"/>
</dbReference>
<dbReference type="GO" id="GO:0006633">
    <property type="term" value="P:fatty acid biosynthetic process"/>
    <property type="evidence" value="ECO:0007669"/>
    <property type="project" value="UniProtKB-KW"/>
</dbReference>
<dbReference type="Gene3D" id="3.40.47.10">
    <property type="match status" value="1"/>
</dbReference>
<feature type="active site" description="Proton donor; for dehydratase activity" evidence="16">
    <location>
        <position position="1026"/>
    </location>
</feature>
<organism evidence="20 21">
    <name type="scientific">Diabrotica balteata</name>
    <name type="common">Banded cucumber beetle</name>
    <dbReference type="NCBI Taxonomy" id="107213"/>
    <lineage>
        <taxon>Eukaryota</taxon>
        <taxon>Metazoa</taxon>
        <taxon>Ecdysozoa</taxon>
        <taxon>Arthropoda</taxon>
        <taxon>Hexapoda</taxon>
        <taxon>Insecta</taxon>
        <taxon>Pterygota</taxon>
        <taxon>Neoptera</taxon>
        <taxon>Endopterygota</taxon>
        <taxon>Coleoptera</taxon>
        <taxon>Polyphaga</taxon>
        <taxon>Cucujiformia</taxon>
        <taxon>Chrysomeloidea</taxon>
        <taxon>Chrysomelidae</taxon>
        <taxon>Galerucinae</taxon>
        <taxon>Diabroticina</taxon>
        <taxon>Diabroticites</taxon>
        <taxon>Diabrotica</taxon>
    </lineage>
</organism>
<dbReference type="InterPro" id="IPR057326">
    <property type="entry name" value="KR_dom"/>
</dbReference>
<keyword evidence="13" id="KW-0275">Fatty acid biosynthesis</keyword>
<dbReference type="InterPro" id="IPR014030">
    <property type="entry name" value="Ketoacyl_synth_N"/>
</dbReference>
<keyword evidence="12" id="KW-0443">Lipid metabolism</keyword>
<dbReference type="Gene3D" id="3.10.129.110">
    <property type="entry name" value="Polyketide synthase dehydratase"/>
    <property type="match status" value="1"/>
</dbReference>
<proteinExistence type="predicted"/>
<dbReference type="InterPro" id="IPR049391">
    <property type="entry name" value="FAS_pseudo-KR"/>
</dbReference>
<evidence type="ECO:0000256" key="10">
    <source>
        <dbReference type="ARBA" id="ARBA00023002"/>
    </source>
</evidence>
<evidence type="ECO:0000256" key="3">
    <source>
        <dbReference type="ARBA" id="ARBA00022450"/>
    </source>
</evidence>
<dbReference type="Pfam" id="PF21089">
    <property type="entry name" value="PKS_DH_N"/>
    <property type="match status" value="1"/>
</dbReference>
<dbReference type="PANTHER" id="PTHR43775:SF7">
    <property type="entry name" value="FATTY ACID SYNTHASE"/>
    <property type="match status" value="1"/>
</dbReference>
<keyword evidence="4" id="KW-0444">Lipid biosynthesis</keyword>
<accession>A0A9P0DU73</accession>
<dbReference type="Pfam" id="PF02801">
    <property type="entry name" value="Ketoacyl-synt_C"/>
    <property type="match status" value="1"/>
</dbReference>
<comment type="catalytic activity">
    <reaction evidence="15">
        <text>acetyl-CoA + n malonyl-CoA + 2n NADPH + 2n H(+) = a long-chain fatty acid + (n+1) CoA + n CO2 + 2n NADP(+).</text>
        <dbReference type="EC" id="2.3.1.85"/>
    </reaction>
</comment>
<dbReference type="SUPFAM" id="SSF53901">
    <property type="entry name" value="Thiolase-like"/>
    <property type="match status" value="1"/>
</dbReference>
<dbReference type="SUPFAM" id="SSF52151">
    <property type="entry name" value="FabD/lysophospholipase-like"/>
    <property type="match status" value="1"/>
</dbReference>
<dbReference type="Pfam" id="PF00109">
    <property type="entry name" value="ketoacyl-synt"/>
    <property type="match status" value="1"/>
</dbReference>
<dbReference type="Pfam" id="PF00550">
    <property type="entry name" value="PP-binding"/>
    <property type="match status" value="1"/>
</dbReference>
<dbReference type="InterPro" id="IPR036291">
    <property type="entry name" value="NAD(P)-bd_dom_sf"/>
</dbReference>
<dbReference type="InterPro" id="IPR013968">
    <property type="entry name" value="PKS_KR"/>
</dbReference>
<feature type="region of interest" description="C-terminal hotdog fold" evidence="16">
    <location>
        <begin position="977"/>
        <end position="1120"/>
    </location>
</feature>
<keyword evidence="3" id="KW-0596">Phosphopantetheine</keyword>
<dbReference type="InterPro" id="IPR014043">
    <property type="entry name" value="Acyl_transferase_dom"/>
</dbReference>
<evidence type="ECO:0000256" key="9">
    <source>
        <dbReference type="ARBA" id="ARBA00022857"/>
    </source>
</evidence>
<gene>
    <name evidence="20" type="ORF">DIABBA_LOCUS4884</name>
</gene>
<dbReference type="EC" id="2.3.1.85" evidence="1"/>
<dbReference type="PROSITE" id="PS50075">
    <property type="entry name" value="CARRIER"/>
    <property type="match status" value="1"/>
</dbReference>
<dbReference type="InterPro" id="IPR049900">
    <property type="entry name" value="PKS_mFAS_DH"/>
</dbReference>
<evidence type="ECO:0000256" key="12">
    <source>
        <dbReference type="ARBA" id="ARBA00023098"/>
    </source>
</evidence>
<dbReference type="Pfam" id="PF13602">
    <property type="entry name" value="ADH_zinc_N_2"/>
    <property type="match status" value="1"/>
</dbReference>
<evidence type="ECO:0000256" key="14">
    <source>
        <dbReference type="ARBA" id="ARBA00023268"/>
    </source>
</evidence>
<evidence type="ECO:0000259" key="17">
    <source>
        <dbReference type="PROSITE" id="PS50075"/>
    </source>
</evidence>
<dbReference type="InterPro" id="IPR014031">
    <property type="entry name" value="Ketoacyl_synth_C"/>
</dbReference>
<feature type="domain" description="Ketosynthase family 3 (KS3)" evidence="18">
    <location>
        <begin position="4"/>
        <end position="405"/>
    </location>
</feature>
<dbReference type="EMBL" id="OU898278">
    <property type="protein sequence ID" value="CAH1275515.1"/>
    <property type="molecule type" value="Genomic_DNA"/>
</dbReference>
<dbReference type="Pfam" id="PF16197">
    <property type="entry name" value="KAsynt_C_assoc"/>
    <property type="match status" value="1"/>
</dbReference>
<evidence type="ECO:0000259" key="19">
    <source>
        <dbReference type="PROSITE" id="PS52019"/>
    </source>
</evidence>
<name>A0A9P0DU73_DIABA</name>
<evidence type="ECO:0000256" key="11">
    <source>
        <dbReference type="ARBA" id="ARBA00023027"/>
    </source>
</evidence>
<dbReference type="Gene3D" id="3.90.180.10">
    <property type="entry name" value="Medium-chain alcohol dehydrogenases, catalytic domain"/>
    <property type="match status" value="1"/>
</dbReference>
<dbReference type="Pfam" id="PF21149">
    <property type="entry name" value="FAS_pseudo-KR"/>
    <property type="match status" value="1"/>
</dbReference>
<evidence type="ECO:0000256" key="6">
    <source>
        <dbReference type="ARBA" id="ARBA00022679"/>
    </source>
</evidence>
<dbReference type="InterPro" id="IPR009081">
    <property type="entry name" value="PP-bd_ACP"/>
</dbReference>
<dbReference type="InterPro" id="IPR032821">
    <property type="entry name" value="PKS_assoc"/>
</dbReference>
<keyword evidence="5" id="KW-0597">Phosphoprotein</keyword>
<feature type="domain" description="Carrier" evidence="17">
    <location>
        <begin position="1934"/>
        <end position="2009"/>
    </location>
</feature>
<feature type="domain" description="PKS/mFAS DH" evidence="19">
    <location>
        <begin position="838"/>
        <end position="1120"/>
    </location>
</feature>
<evidence type="ECO:0000256" key="13">
    <source>
        <dbReference type="ARBA" id="ARBA00023160"/>
    </source>
</evidence>
<evidence type="ECO:0000313" key="21">
    <source>
        <dbReference type="Proteomes" id="UP001153709"/>
    </source>
</evidence>
<evidence type="ECO:0000259" key="18">
    <source>
        <dbReference type="PROSITE" id="PS52004"/>
    </source>
</evidence>
<keyword evidence="14" id="KW-0511">Multifunctional enzyme</keyword>
<dbReference type="Gene3D" id="3.30.70.3290">
    <property type="match status" value="1"/>
</dbReference>
<dbReference type="GO" id="GO:0016787">
    <property type="term" value="F:hydrolase activity"/>
    <property type="evidence" value="ECO:0007669"/>
    <property type="project" value="UniProtKB-KW"/>
</dbReference>
<keyword evidence="21" id="KW-1185">Reference proteome</keyword>
<dbReference type="Pfam" id="PF00698">
    <property type="entry name" value="Acyl_transf_1"/>
    <property type="match status" value="1"/>
</dbReference>
<dbReference type="Gene3D" id="3.40.50.720">
    <property type="entry name" value="NAD(P)-binding Rossmann-like Domain"/>
    <property type="match status" value="1"/>
</dbReference>
<dbReference type="SUPFAM" id="SSF47336">
    <property type="entry name" value="ACP-like"/>
    <property type="match status" value="1"/>
</dbReference>
<keyword evidence="10" id="KW-0560">Oxidoreductase</keyword>
<dbReference type="InterPro" id="IPR050091">
    <property type="entry name" value="PKS_NRPS_Biosynth_Enz"/>
</dbReference>
<dbReference type="InterPro" id="IPR036736">
    <property type="entry name" value="ACP-like_sf"/>
</dbReference>
<dbReference type="PROSITE" id="PS52004">
    <property type="entry name" value="KS3_2"/>
    <property type="match status" value="1"/>
</dbReference>
<keyword evidence="8" id="KW-0276">Fatty acid metabolism</keyword>
<dbReference type="InterPro" id="IPR049552">
    <property type="entry name" value="PKS_DH_N"/>
</dbReference>
<dbReference type="InterPro" id="IPR020843">
    <property type="entry name" value="ER"/>
</dbReference>
<reference evidence="20" key="1">
    <citation type="submission" date="2022-01" db="EMBL/GenBank/DDBJ databases">
        <authorList>
            <person name="King R."/>
        </authorList>
    </citation>
    <scope>NUCLEOTIDE SEQUENCE</scope>
</reference>
<dbReference type="CDD" id="cd05195">
    <property type="entry name" value="enoyl_red"/>
    <property type="match status" value="1"/>
</dbReference>
<dbReference type="InterPro" id="IPR016035">
    <property type="entry name" value="Acyl_Trfase/lysoPLipase"/>
</dbReference>
<dbReference type="Gene3D" id="3.40.366.10">
    <property type="entry name" value="Malonyl-Coenzyme A Acyl Carrier Protein, domain 2"/>
    <property type="match status" value="1"/>
</dbReference>
<dbReference type="GO" id="GO:0004312">
    <property type="term" value="F:fatty acid synthase activity"/>
    <property type="evidence" value="ECO:0007669"/>
    <property type="project" value="UniProtKB-EC"/>
</dbReference>
<evidence type="ECO:0000256" key="1">
    <source>
        <dbReference type="ARBA" id="ARBA00012873"/>
    </source>
</evidence>
<dbReference type="PROSITE" id="PS52019">
    <property type="entry name" value="PKS_MFAS_DH"/>
    <property type="match status" value="1"/>
</dbReference>
<keyword evidence="11" id="KW-0520">NAD</keyword>
<dbReference type="SUPFAM" id="SSF51735">
    <property type="entry name" value="NAD(P)-binding Rossmann-fold domains"/>
    <property type="match status" value="2"/>
</dbReference>
<evidence type="ECO:0000313" key="20">
    <source>
        <dbReference type="EMBL" id="CAH1275515.1"/>
    </source>
</evidence>
<dbReference type="SUPFAM" id="SSF55048">
    <property type="entry name" value="Probable ACP-binding domain of malonyl-CoA ACP transacylase"/>
    <property type="match status" value="1"/>
</dbReference>
<dbReference type="Gene3D" id="1.10.1200.10">
    <property type="entry name" value="ACP-like"/>
    <property type="match status" value="1"/>
</dbReference>
<evidence type="ECO:0000256" key="8">
    <source>
        <dbReference type="ARBA" id="ARBA00022832"/>
    </source>
</evidence>
<evidence type="ECO:0000256" key="15">
    <source>
        <dbReference type="ARBA" id="ARBA00044883"/>
    </source>
</evidence>
<evidence type="ECO:0000256" key="2">
    <source>
        <dbReference type="ARBA" id="ARBA00018769"/>
    </source>
</evidence>
<evidence type="ECO:0000256" key="16">
    <source>
        <dbReference type="PROSITE-ProRule" id="PRU01363"/>
    </source>
</evidence>